<evidence type="ECO:0000256" key="2">
    <source>
        <dbReference type="ARBA" id="ARBA00023242"/>
    </source>
</evidence>
<feature type="region of interest" description="Disordered" evidence="3">
    <location>
        <begin position="1291"/>
        <end position="1401"/>
    </location>
</feature>
<evidence type="ECO:0000256" key="1">
    <source>
        <dbReference type="ARBA" id="ARBA00004123"/>
    </source>
</evidence>
<evidence type="ECO:0000259" key="5">
    <source>
        <dbReference type="Pfam" id="PF25772"/>
    </source>
</evidence>
<feature type="compositionally biased region" description="Basic and acidic residues" evidence="3">
    <location>
        <begin position="1291"/>
        <end position="1304"/>
    </location>
</feature>
<comment type="subcellular location">
    <subcellularLocation>
        <location evidence="1">Nucleus</location>
    </subcellularLocation>
</comment>
<dbReference type="OMA" id="PDQMKHR"/>
<feature type="region of interest" description="Disordered" evidence="3">
    <location>
        <begin position="1"/>
        <end position="33"/>
    </location>
</feature>
<dbReference type="Pfam" id="PF08161">
    <property type="entry name" value="RRP12_HEAT"/>
    <property type="match status" value="1"/>
</dbReference>
<organism evidence="6 7">
    <name type="scientific">Blomia tropicalis</name>
    <name type="common">Mite</name>
    <dbReference type="NCBI Taxonomy" id="40697"/>
    <lineage>
        <taxon>Eukaryota</taxon>
        <taxon>Metazoa</taxon>
        <taxon>Ecdysozoa</taxon>
        <taxon>Arthropoda</taxon>
        <taxon>Chelicerata</taxon>
        <taxon>Arachnida</taxon>
        <taxon>Acari</taxon>
        <taxon>Acariformes</taxon>
        <taxon>Sarcoptiformes</taxon>
        <taxon>Astigmata</taxon>
        <taxon>Glycyphagoidea</taxon>
        <taxon>Echimyopodidae</taxon>
        <taxon>Blomia</taxon>
    </lineage>
</organism>
<dbReference type="Proteomes" id="UP001142055">
    <property type="component" value="Chromosome 2"/>
</dbReference>
<dbReference type="InterPro" id="IPR016024">
    <property type="entry name" value="ARM-type_fold"/>
</dbReference>
<dbReference type="InterPro" id="IPR012978">
    <property type="entry name" value="HEAT_RRP12"/>
</dbReference>
<feature type="compositionally biased region" description="Polar residues" evidence="3">
    <location>
        <begin position="1346"/>
        <end position="1355"/>
    </location>
</feature>
<keyword evidence="7" id="KW-1185">Reference proteome</keyword>
<reference evidence="6" key="1">
    <citation type="submission" date="2022-12" db="EMBL/GenBank/DDBJ databases">
        <title>Genome assemblies of Blomia tropicalis.</title>
        <authorList>
            <person name="Cui Y."/>
        </authorList>
    </citation>
    <scope>NUCLEOTIDE SEQUENCE</scope>
    <source>
        <tissue evidence="6">Adult mites</tissue>
    </source>
</reference>
<dbReference type="GO" id="GO:0005634">
    <property type="term" value="C:nucleus"/>
    <property type="evidence" value="ECO:0007669"/>
    <property type="project" value="UniProtKB-SubCell"/>
</dbReference>
<dbReference type="PANTHER" id="PTHR48287">
    <property type="entry name" value="ARM REPEAT SUPERFAMILY PROTEIN"/>
    <property type="match status" value="1"/>
</dbReference>
<feature type="domain" description="RRP12 N-terminal HEAT" evidence="5">
    <location>
        <begin position="140"/>
        <end position="376"/>
    </location>
</feature>
<feature type="compositionally biased region" description="Acidic residues" evidence="3">
    <location>
        <begin position="1139"/>
        <end position="1151"/>
    </location>
</feature>
<dbReference type="SUPFAM" id="SSF48371">
    <property type="entry name" value="ARM repeat"/>
    <property type="match status" value="1"/>
</dbReference>
<feature type="compositionally biased region" description="Acidic residues" evidence="3">
    <location>
        <begin position="1305"/>
        <end position="1317"/>
    </location>
</feature>
<accession>A0A9Q0M581</accession>
<feature type="domain" description="RRP12 HEAT" evidence="4">
    <location>
        <begin position="451"/>
        <end position="753"/>
    </location>
</feature>
<dbReference type="InterPro" id="IPR052087">
    <property type="entry name" value="RRP12"/>
</dbReference>
<keyword evidence="2" id="KW-0539">Nucleus</keyword>
<protein>
    <recommendedName>
        <fullName evidence="8">RRP12-like protein</fullName>
    </recommendedName>
</protein>
<dbReference type="Pfam" id="PF25772">
    <property type="entry name" value="HEAT_RRP12_N"/>
    <property type="match status" value="1"/>
</dbReference>
<dbReference type="EMBL" id="JAPWDV010000002">
    <property type="protein sequence ID" value="KAJ6218833.1"/>
    <property type="molecule type" value="Genomic_DNA"/>
</dbReference>
<feature type="region of interest" description="Disordered" evidence="3">
    <location>
        <begin position="1130"/>
        <end position="1202"/>
    </location>
</feature>
<proteinExistence type="predicted"/>
<feature type="compositionally biased region" description="Basic and acidic residues" evidence="3">
    <location>
        <begin position="1380"/>
        <end position="1396"/>
    </location>
</feature>
<feature type="compositionally biased region" description="Basic residues" evidence="3">
    <location>
        <begin position="9"/>
        <end position="18"/>
    </location>
</feature>
<dbReference type="PANTHER" id="PTHR48287:SF1">
    <property type="entry name" value="ARM REPEAT SUPERFAMILY PROTEIN"/>
    <property type="match status" value="1"/>
</dbReference>
<evidence type="ECO:0000259" key="4">
    <source>
        <dbReference type="Pfam" id="PF08161"/>
    </source>
</evidence>
<dbReference type="InterPro" id="IPR057860">
    <property type="entry name" value="HEAT_RRP12_N"/>
</dbReference>
<feature type="compositionally biased region" description="Basic residues" evidence="3">
    <location>
        <begin position="1156"/>
        <end position="1167"/>
    </location>
</feature>
<evidence type="ECO:0000313" key="7">
    <source>
        <dbReference type="Proteomes" id="UP001142055"/>
    </source>
</evidence>
<evidence type="ECO:0000313" key="6">
    <source>
        <dbReference type="EMBL" id="KAJ6218833.1"/>
    </source>
</evidence>
<comment type="caution">
    <text evidence="6">The sequence shown here is derived from an EMBL/GenBank/DDBJ whole genome shotgun (WGS) entry which is preliminary data.</text>
</comment>
<evidence type="ECO:0000256" key="3">
    <source>
        <dbReference type="SAM" id="MobiDB-lite"/>
    </source>
</evidence>
<evidence type="ECO:0008006" key="8">
    <source>
        <dbReference type="Google" id="ProtNLM"/>
    </source>
</evidence>
<gene>
    <name evidence="6" type="ORF">RDWZM_004645</name>
</gene>
<feature type="compositionally biased region" description="Acidic residues" evidence="3">
    <location>
        <begin position="1171"/>
        <end position="1198"/>
    </location>
</feature>
<name>A0A9Q0M581_BLOTA</name>
<feature type="compositionally biased region" description="Basic residues" evidence="3">
    <location>
        <begin position="1358"/>
        <end position="1370"/>
    </location>
</feature>
<sequence length="1447" mass="163834">MVRIAQKATKGKGKRWLKGHSSTSNPESKKHRAKVNQNINGASNATNQIVGSNKFKLTKDLLEKFDAIQSQKQRLSSTENIDASAGGVNEWLNNHANHDNTNGIVNYDTISLGNVSAASIWSNCSNVSFDKFLIGFDAKSKMHKAMLTVLATIRDAIEKENGTESETEYFAGLMVTLNCVDTEEQLTATLALIQMVLKRVPESVLKLKFVETTNIMLKILTERLNAPNGFLIKSIIGILAILLRNQDKQVWEYPLAQKVFRTMLSMILHNRPRIRKAAMFSVISIVSPDVEGEQESGTMVARKLVAEFATTKLEEHLTTTQDEHLHILLYVLSLLSDTMFQFPSPSHTKQACESILSHMTLGNVLVVNGALQTFYSFFMRRPTSEVLSPELNAQLLNALYDYQPNINDEQPLNAWCTALKEGLLSLHNLDSNLSHLHLVKFIKTAIACLASDSNQVHGCVCNAINVVFNEIVLKSDDETRQSILVNYDCLSTIFSELKGTLNYQFSHSWLQVIPMLKELFVDSKSISDTMGPIMQRMAILRESNDSELSQAIDGYFGKAIAFYGPVEIVRQCPINWHVTDTSLMMNGQESEFKGEFTNPWLLSLLRDHSNEKSELALFNDHFLPLADSIGKKAISCKKLADHLQSLNSEQMETDQSDGSSNAYQSCLVASRELERCVHALWCLFPAFCRKPIDADKVFPKLAQRLGETLNNRFLCQYPLAGLRNLLKCSEEVTSSVAPYAKNYLPILFNLYTNENENTRIEDGLRLPVLKLAEQFVPHLFINETSVQVFRRFYENIEKLLVDINCTEFRRIALLDLLGALLSSPKGFNRSDLEHLYREVAKPLIMEHGKVSANQKKGFKILEQIFTSSSTECIQFVKENLPEMVEFLTSLISNPKCFIATSTRAMSLRIIRRLIEHHLTSNDNSGISLMVFYEKVLSCVLDCLLLKSSKAIKNAELLLSKMFEVYDALNFGEGQLMVNLLEPFNNGTSKEMNINQRLSRLKAINFIYEEKYLSKITVSNSLLCEIIDVVLRQISPSSELKLSRQILDVCFNFIGTFFRNASPEMLNSYLEMITCSITNLPPEHRTKYRMKIKVLLVKLIRKYDYEFISSMISEDYHKVLKNIKKLEERKKKKRSQRGDFDDENEDESVSDNESDRKSRKSRKSRRKFSASSDEDEAEIEQFIDDEWGNNMDDDDDDDGATSFTKRKMKNLDIMSRLSTKTNKTFIREDVDGDPLDLLSPNATRNVFSKIPKKFKQPIDGAAETKTQLKKIPISDDGRLMINELFDQIEAKDGGEKRSSLKRTLDDNNEDDNDDEAIEEDLKSHRSGGVRSNYKPGGRGIHRPISGSGESVSGQTNRSHMSRKSSKSNRKQKQSEQINRGDAYRSKKAAGDMKRRGMPDPYAYIPMNPVALNRRKSAKYKGELKAIVKGAKKGAAVGSQARKRMRTSK</sequence>